<keyword evidence="4" id="KW-1185">Reference proteome</keyword>
<dbReference type="InterPro" id="IPR036291">
    <property type="entry name" value="NAD(P)-bd_dom_sf"/>
</dbReference>
<dbReference type="AlphaFoldDB" id="A0AAN8J9A7"/>
<dbReference type="PRINTS" id="PR00080">
    <property type="entry name" value="SDRFAMILY"/>
</dbReference>
<dbReference type="GO" id="GO:0008202">
    <property type="term" value="P:steroid metabolic process"/>
    <property type="evidence" value="ECO:0007669"/>
    <property type="project" value="TreeGrafter"/>
</dbReference>
<gene>
    <name evidence="3" type="ORF">SNE40_019125</name>
</gene>
<name>A0AAN8J9A7_PATCE</name>
<dbReference type="EMBL" id="JAZGQO010000014">
    <property type="protein sequence ID" value="KAK6170824.1"/>
    <property type="molecule type" value="Genomic_DNA"/>
</dbReference>
<reference evidence="3 4" key="1">
    <citation type="submission" date="2024-01" db="EMBL/GenBank/DDBJ databases">
        <title>The genome of the rayed Mediterranean limpet Patella caerulea (Linnaeus, 1758).</title>
        <authorList>
            <person name="Anh-Thu Weber A."/>
            <person name="Halstead-Nussloch G."/>
        </authorList>
    </citation>
    <scope>NUCLEOTIDE SEQUENCE [LARGE SCALE GENOMIC DNA]</scope>
    <source>
        <strain evidence="3">AATW-2023a</strain>
        <tissue evidence="3">Whole specimen</tissue>
    </source>
</reference>
<proteinExistence type="inferred from homology"/>
<dbReference type="PANTHER" id="PTHR43313:SF36">
    <property type="entry name" value="D-BETA-HYDROXYBUTYRATE DEHYDROGENASE, MITOCHONDRIAL"/>
    <property type="match status" value="1"/>
</dbReference>
<evidence type="ECO:0000256" key="2">
    <source>
        <dbReference type="SAM" id="Phobius"/>
    </source>
</evidence>
<dbReference type="Gene3D" id="3.40.50.720">
    <property type="entry name" value="NAD(P)-binding Rossmann-like Domain"/>
    <property type="match status" value="1"/>
</dbReference>
<dbReference type="Pfam" id="PF00106">
    <property type="entry name" value="adh_short"/>
    <property type="match status" value="1"/>
</dbReference>
<dbReference type="PANTHER" id="PTHR43313">
    <property type="entry name" value="SHORT-CHAIN DEHYDROGENASE/REDUCTASE FAMILY 9C"/>
    <property type="match status" value="1"/>
</dbReference>
<dbReference type="Proteomes" id="UP001347796">
    <property type="component" value="Unassembled WGS sequence"/>
</dbReference>
<dbReference type="InterPro" id="IPR002347">
    <property type="entry name" value="SDR_fam"/>
</dbReference>
<organism evidence="3 4">
    <name type="scientific">Patella caerulea</name>
    <name type="common">Rayed Mediterranean limpet</name>
    <dbReference type="NCBI Taxonomy" id="87958"/>
    <lineage>
        <taxon>Eukaryota</taxon>
        <taxon>Metazoa</taxon>
        <taxon>Spiralia</taxon>
        <taxon>Lophotrochozoa</taxon>
        <taxon>Mollusca</taxon>
        <taxon>Gastropoda</taxon>
        <taxon>Patellogastropoda</taxon>
        <taxon>Patelloidea</taxon>
        <taxon>Patellidae</taxon>
        <taxon>Patella</taxon>
    </lineage>
</organism>
<evidence type="ECO:0000256" key="1">
    <source>
        <dbReference type="RuleBase" id="RU000363"/>
    </source>
</evidence>
<keyword evidence="2" id="KW-0812">Transmembrane</keyword>
<comment type="similarity">
    <text evidence="1">Belongs to the short-chain dehydrogenases/reductases (SDR) family.</text>
</comment>
<accession>A0AAN8J9A7</accession>
<comment type="caution">
    <text evidence="3">The sequence shown here is derived from an EMBL/GenBank/DDBJ whole genome shotgun (WGS) entry which is preliminary data.</text>
</comment>
<protein>
    <submittedName>
        <fullName evidence="3">Uncharacterized protein</fullName>
    </submittedName>
</protein>
<keyword evidence="2" id="KW-0472">Membrane</keyword>
<sequence length="347" mass="39590">MDANTLVTVTLCVTGLLVIASVVYHPVIIFTTVTISICISRYWRIFFRSRVVCKNKIIAITGCDSGFGYGLAQFLDRAGCTVIAGCLYPDKDGAQNLKRCCSEKLCIIELDVTSNQSVKSYFNNVQTICGEIGLWGLVNNAGMQYFGEIEFLPMEYFQRNMDVNYFGMVRMCQASIPMLRRTKGRIINITSVLGLYAVKYRATYSPTKFAAEVFSDILRREMKKFDISVAIVEPGDFGDVTNVQQAEVIRHQNDYAWNQCSDEVRNFYTEDYIKTIGLKHSYNKQKAFNNNIDYVLQTIDDALFSKQPKTRYLVDGRGYTFDKYCWAARFAPFVPDCVLDTIVERYL</sequence>
<keyword evidence="2" id="KW-1133">Transmembrane helix</keyword>
<feature type="transmembrane region" description="Helical" evidence="2">
    <location>
        <begin position="6"/>
        <end position="39"/>
    </location>
</feature>
<dbReference type="PRINTS" id="PR00081">
    <property type="entry name" value="GDHRDH"/>
</dbReference>
<dbReference type="GO" id="GO:0016491">
    <property type="term" value="F:oxidoreductase activity"/>
    <property type="evidence" value="ECO:0007669"/>
    <property type="project" value="TreeGrafter"/>
</dbReference>
<evidence type="ECO:0000313" key="4">
    <source>
        <dbReference type="Proteomes" id="UP001347796"/>
    </source>
</evidence>
<dbReference type="SUPFAM" id="SSF51735">
    <property type="entry name" value="NAD(P)-binding Rossmann-fold domains"/>
    <property type="match status" value="1"/>
</dbReference>
<evidence type="ECO:0000313" key="3">
    <source>
        <dbReference type="EMBL" id="KAK6170824.1"/>
    </source>
</evidence>